<proteinExistence type="inferred from homology"/>
<dbReference type="InterPro" id="IPR011356">
    <property type="entry name" value="Leucine_aapep/pepB"/>
</dbReference>
<evidence type="ECO:0000256" key="1">
    <source>
        <dbReference type="ARBA" id="ARBA00009528"/>
    </source>
</evidence>
<comment type="similarity">
    <text evidence="1">Belongs to the peptidase M17 family.</text>
</comment>
<evidence type="ECO:0000256" key="8">
    <source>
        <dbReference type="ARBA" id="ARBA00050061"/>
    </source>
</evidence>
<comment type="function">
    <text evidence="6">Presumably involved in the processing and regular turnover of intracellular proteins. Catalyzes the removal of unsubstituted N-terminal amino acids from various peptides.</text>
</comment>
<dbReference type="Gene3D" id="3.40.220.10">
    <property type="entry name" value="Leucine Aminopeptidase, subunit E, domain 1"/>
    <property type="match status" value="1"/>
</dbReference>
<keyword evidence="2 11" id="KW-0031">Aminopeptidase</keyword>
<evidence type="ECO:0000256" key="2">
    <source>
        <dbReference type="ARBA" id="ARBA00022438"/>
    </source>
</evidence>
<dbReference type="SUPFAM" id="SSF53187">
    <property type="entry name" value="Zn-dependent exopeptidases"/>
    <property type="match status" value="1"/>
</dbReference>
<sequence>MLSIRLVVDPTGFETLALPVAPVAAPGQPAGPDQADPDPADQPDPDPADQPGSGTQDGAEPSGRLLPTFLALPGELGVEASALLPYLDQPGGAGALHRSIRPQGNPTRLLLAGVGTGDEAGWRSAGAAVVRAATRESSITIAIPVDADPGAVRGLAEGIWLASYRFRMPDADGSAGDPPTLTEVLLAVADPEPYRAPLDTARVVAEATRFARDLTNTPSSLKTPAWFADRVVEATAGRPGLTVEVREPDRLAAEGFGGILAVGGGSAQGPRLVELSWRPEGADRHVVLVGKGITFDTGGVSIKPRDGMKLMRKDMGGAAAVIAATVGAAALGLPVRVTALAPLAENMVSGSAYRPGDIVRHYNGLTSESTNTDAEGRLVLADALGYAVARLAPDLLVDLATLTGANAVALGKRTAALYSDTDELAEAVLAAAEAAGERAWRMPLPADYAEYLGSDLADLYSAPNHGAGSVTAALYLREFAGDLRDRWLHVDMSAPSWSDGNDGELVKGATGWGVRTLLRWLSTQP</sequence>
<dbReference type="InterPro" id="IPR043472">
    <property type="entry name" value="Macro_dom-like"/>
</dbReference>
<keyword evidence="3" id="KW-0645">Protease</keyword>
<dbReference type="PANTHER" id="PTHR11963:SF23">
    <property type="entry name" value="CYTOSOL AMINOPEPTIDASE"/>
    <property type="match status" value="1"/>
</dbReference>
<dbReference type="GO" id="GO:0004177">
    <property type="term" value="F:aminopeptidase activity"/>
    <property type="evidence" value="ECO:0007669"/>
    <property type="project" value="UniProtKB-KW"/>
</dbReference>
<dbReference type="Proteomes" id="UP000621500">
    <property type="component" value="Unassembled WGS sequence"/>
</dbReference>
<evidence type="ECO:0000313" key="11">
    <source>
        <dbReference type="EMBL" id="GIG96454.1"/>
    </source>
</evidence>
<dbReference type="Pfam" id="PF02789">
    <property type="entry name" value="Peptidase_M17_N"/>
    <property type="match status" value="1"/>
</dbReference>
<dbReference type="RefSeq" id="WP_203857983.1">
    <property type="nucleotide sequence ID" value="NZ_BAAAZQ010000004.1"/>
</dbReference>
<dbReference type="SUPFAM" id="SSF52949">
    <property type="entry name" value="Macro domain-like"/>
    <property type="match status" value="1"/>
</dbReference>
<keyword evidence="4" id="KW-0378">Hydrolase</keyword>
<evidence type="ECO:0000313" key="12">
    <source>
        <dbReference type="Proteomes" id="UP000621500"/>
    </source>
</evidence>
<dbReference type="CDD" id="cd00433">
    <property type="entry name" value="Peptidase_M17"/>
    <property type="match status" value="1"/>
</dbReference>
<feature type="region of interest" description="Disordered" evidence="9">
    <location>
        <begin position="19"/>
        <end position="66"/>
    </location>
</feature>
<comment type="caution">
    <text evidence="11">The sequence shown here is derived from an EMBL/GenBank/DDBJ whole genome shotgun (WGS) entry which is preliminary data.</text>
</comment>
<dbReference type="PRINTS" id="PR00481">
    <property type="entry name" value="LAMNOPPTDASE"/>
</dbReference>
<evidence type="ECO:0000256" key="4">
    <source>
        <dbReference type="ARBA" id="ARBA00022801"/>
    </source>
</evidence>
<dbReference type="InterPro" id="IPR008283">
    <property type="entry name" value="Peptidase_M17_N"/>
</dbReference>
<dbReference type="Pfam" id="PF00883">
    <property type="entry name" value="Peptidase_M17"/>
    <property type="match status" value="1"/>
</dbReference>
<feature type="domain" description="Cytosol aminopeptidase" evidence="10">
    <location>
        <begin position="371"/>
        <end position="378"/>
    </location>
</feature>
<accession>A0ABQ4EPA4</accession>
<dbReference type="EMBL" id="BONX01000018">
    <property type="protein sequence ID" value="GIG96454.1"/>
    <property type="molecule type" value="Genomic_DNA"/>
</dbReference>
<evidence type="ECO:0000256" key="3">
    <source>
        <dbReference type="ARBA" id="ARBA00022670"/>
    </source>
</evidence>
<gene>
    <name evidence="11" type="primary">pepA_2</name>
    <name evidence="11" type="ORF">Pma05_30270</name>
</gene>
<protein>
    <recommendedName>
        <fullName evidence="7">Probable cytosol aminopeptidase</fullName>
    </recommendedName>
    <alternativeName>
        <fullName evidence="8">Leucine aminopeptidase</fullName>
    </alternativeName>
    <alternativeName>
        <fullName evidence="5">Leucyl aminopeptidase</fullName>
    </alternativeName>
</protein>
<feature type="compositionally biased region" description="Low complexity" evidence="9">
    <location>
        <begin position="19"/>
        <end position="34"/>
    </location>
</feature>
<organism evidence="11 12">
    <name type="scientific">Plantactinospora mayteni</name>
    <dbReference type="NCBI Taxonomy" id="566021"/>
    <lineage>
        <taxon>Bacteria</taxon>
        <taxon>Bacillati</taxon>
        <taxon>Actinomycetota</taxon>
        <taxon>Actinomycetes</taxon>
        <taxon>Micromonosporales</taxon>
        <taxon>Micromonosporaceae</taxon>
        <taxon>Plantactinospora</taxon>
    </lineage>
</organism>
<keyword evidence="12" id="KW-1185">Reference proteome</keyword>
<name>A0ABQ4EPA4_9ACTN</name>
<feature type="compositionally biased region" description="Acidic residues" evidence="9">
    <location>
        <begin position="35"/>
        <end position="47"/>
    </location>
</feature>
<evidence type="ECO:0000259" key="10">
    <source>
        <dbReference type="PROSITE" id="PS00631"/>
    </source>
</evidence>
<dbReference type="Gene3D" id="3.40.630.10">
    <property type="entry name" value="Zn peptidases"/>
    <property type="match status" value="1"/>
</dbReference>
<evidence type="ECO:0000256" key="6">
    <source>
        <dbReference type="ARBA" id="ARBA00049972"/>
    </source>
</evidence>
<evidence type="ECO:0000256" key="9">
    <source>
        <dbReference type="SAM" id="MobiDB-lite"/>
    </source>
</evidence>
<reference evidence="11 12" key="1">
    <citation type="submission" date="2021-01" db="EMBL/GenBank/DDBJ databases">
        <title>Whole genome shotgun sequence of Plantactinospora mayteni NBRC 109088.</title>
        <authorList>
            <person name="Komaki H."/>
            <person name="Tamura T."/>
        </authorList>
    </citation>
    <scope>NUCLEOTIDE SEQUENCE [LARGE SCALE GENOMIC DNA]</scope>
    <source>
        <strain evidence="11 12">NBRC 109088</strain>
    </source>
</reference>
<dbReference type="InterPro" id="IPR000819">
    <property type="entry name" value="Peptidase_M17_C"/>
</dbReference>
<dbReference type="PROSITE" id="PS00631">
    <property type="entry name" value="CYTOSOL_AP"/>
    <property type="match status" value="1"/>
</dbReference>
<dbReference type="PANTHER" id="PTHR11963">
    <property type="entry name" value="LEUCINE AMINOPEPTIDASE-RELATED"/>
    <property type="match status" value="1"/>
</dbReference>
<evidence type="ECO:0000256" key="5">
    <source>
        <dbReference type="ARBA" id="ARBA00033172"/>
    </source>
</evidence>
<evidence type="ECO:0000256" key="7">
    <source>
        <dbReference type="ARBA" id="ARBA00050021"/>
    </source>
</evidence>